<dbReference type="EMBL" id="FQXP01000009">
    <property type="protein sequence ID" value="SHI00916.1"/>
    <property type="molecule type" value="Genomic_DNA"/>
</dbReference>
<dbReference type="Gene3D" id="3.40.50.1390">
    <property type="entry name" value="Resolvase, N-terminal catalytic domain"/>
    <property type="match status" value="1"/>
</dbReference>
<dbReference type="AlphaFoldDB" id="A0A1M5XME3"/>
<dbReference type="SUPFAM" id="SSF53041">
    <property type="entry name" value="Resolvase-like"/>
    <property type="match status" value="1"/>
</dbReference>
<keyword evidence="1" id="KW-0175">Coiled coil</keyword>
<organism evidence="4 5">
    <name type="scientific">Clostridium collagenovorans DSM 3089</name>
    <dbReference type="NCBI Taxonomy" id="1121306"/>
    <lineage>
        <taxon>Bacteria</taxon>
        <taxon>Bacillati</taxon>
        <taxon>Bacillota</taxon>
        <taxon>Clostridia</taxon>
        <taxon>Eubacteriales</taxon>
        <taxon>Clostridiaceae</taxon>
        <taxon>Clostridium</taxon>
    </lineage>
</organism>
<dbReference type="Pfam" id="PF13408">
    <property type="entry name" value="Zn_ribbon_recom"/>
    <property type="match status" value="1"/>
</dbReference>
<dbReference type="Pfam" id="PF00239">
    <property type="entry name" value="Resolvase"/>
    <property type="match status" value="1"/>
</dbReference>
<dbReference type="GO" id="GO:0000150">
    <property type="term" value="F:DNA strand exchange activity"/>
    <property type="evidence" value="ECO:0007669"/>
    <property type="project" value="InterPro"/>
</dbReference>
<dbReference type="InterPro" id="IPR006119">
    <property type="entry name" value="Resolv_N"/>
</dbReference>
<dbReference type="Proteomes" id="UP000184526">
    <property type="component" value="Unassembled WGS sequence"/>
</dbReference>
<dbReference type="InterPro" id="IPR036162">
    <property type="entry name" value="Resolvase-like_N_sf"/>
</dbReference>
<evidence type="ECO:0000313" key="4">
    <source>
        <dbReference type="EMBL" id="SHI00916.1"/>
    </source>
</evidence>
<feature type="coiled-coil region" evidence="1">
    <location>
        <begin position="381"/>
        <end position="442"/>
    </location>
</feature>
<name>A0A1M5XME3_9CLOT</name>
<dbReference type="InterPro" id="IPR025827">
    <property type="entry name" value="Zn_ribbon_recom_dom"/>
</dbReference>
<evidence type="ECO:0000259" key="2">
    <source>
        <dbReference type="PROSITE" id="PS51736"/>
    </source>
</evidence>
<proteinExistence type="predicted"/>
<dbReference type="RefSeq" id="WP_072832173.1">
    <property type="nucleotide sequence ID" value="NZ_FQXP01000009.1"/>
</dbReference>
<evidence type="ECO:0000313" key="5">
    <source>
        <dbReference type="Proteomes" id="UP000184526"/>
    </source>
</evidence>
<dbReference type="Gene3D" id="3.90.1750.20">
    <property type="entry name" value="Putative Large Serine Recombinase, Chain B, Domain 2"/>
    <property type="match status" value="1"/>
</dbReference>
<evidence type="ECO:0000259" key="3">
    <source>
        <dbReference type="PROSITE" id="PS51737"/>
    </source>
</evidence>
<dbReference type="InterPro" id="IPR011109">
    <property type="entry name" value="DNA_bind_recombinase_dom"/>
</dbReference>
<dbReference type="InterPro" id="IPR050639">
    <property type="entry name" value="SSR_resolvase"/>
</dbReference>
<reference evidence="4 5" key="1">
    <citation type="submission" date="2016-11" db="EMBL/GenBank/DDBJ databases">
        <authorList>
            <person name="Jaros S."/>
            <person name="Januszkiewicz K."/>
            <person name="Wedrychowicz H."/>
        </authorList>
    </citation>
    <scope>NUCLEOTIDE SEQUENCE [LARGE SCALE GENOMIC DNA]</scope>
    <source>
        <strain evidence="4 5">DSM 3089</strain>
    </source>
</reference>
<dbReference type="STRING" id="1121306.SAMN02745196_02313"/>
<evidence type="ECO:0000256" key="1">
    <source>
        <dbReference type="SAM" id="Coils"/>
    </source>
</evidence>
<feature type="domain" description="Resolvase/invertase-type recombinase catalytic" evidence="2">
    <location>
        <begin position="4"/>
        <end position="149"/>
    </location>
</feature>
<sequence length="512" mass="59446">MKMRVVAYARYSSDNQREESIDAQLRAIRDYAKQNNMIIVKTYVDRAMSGTKDNRPEFMQMIMDSRKKIFDAVIVHKLNRFSRNKYDAAKYKHKLQRNNVKLLSVLEKLDDSPESGIMESLLIGMAEYESKNLAREVMKGSLENARTARHNGGLPPLGYTVDSRTQLYIINEETAPIIRFIYDSYINGKGYNDIINELNKRGLKTSKGNNFTVSTIKDILKNEKYIGTYTYNKAEAKNVDGKRNSHKSKKEDQIIKIDGGMPAIINKKDFEEVKRIMERNKKIHNTYNAKEIYLLSGLIECGECGAKMNGNISYYKSNGDKLRYIMYRCTSKSGQSKDHIKSIKRDIIEEYILTEMEKVIFSDNVINYLVKELSKFSNAKGKQMQDELKFTKNKLSKIEKDIENILLAVAEGNRHASLMDRLSKLEEEKESLIIQMEETKLSYPETEPITASYLKKVFKEHKKILEQRDKELIKKFISLYVEKVMVFEDYIDVVFKLSPFLVQRGHGEPHHK</sequence>
<dbReference type="PROSITE" id="PS51737">
    <property type="entry name" value="RECOMBINASE_DNA_BIND"/>
    <property type="match status" value="1"/>
</dbReference>
<accession>A0A1M5XME3</accession>
<dbReference type="PANTHER" id="PTHR30461">
    <property type="entry name" value="DNA-INVERTASE FROM LAMBDOID PROPHAGE"/>
    <property type="match status" value="1"/>
</dbReference>
<dbReference type="PROSITE" id="PS51736">
    <property type="entry name" value="RECOMBINASES_3"/>
    <property type="match status" value="1"/>
</dbReference>
<keyword evidence="5" id="KW-1185">Reference proteome</keyword>
<dbReference type="GO" id="GO:0003677">
    <property type="term" value="F:DNA binding"/>
    <property type="evidence" value="ECO:0007669"/>
    <property type="project" value="InterPro"/>
</dbReference>
<dbReference type="PANTHER" id="PTHR30461:SF23">
    <property type="entry name" value="DNA RECOMBINASE-RELATED"/>
    <property type="match status" value="1"/>
</dbReference>
<dbReference type="InterPro" id="IPR038109">
    <property type="entry name" value="DNA_bind_recomb_sf"/>
</dbReference>
<dbReference type="CDD" id="cd00338">
    <property type="entry name" value="Ser_Recombinase"/>
    <property type="match status" value="1"/>
</dbReference>
<feature type="domain" description="Recombinase" evidence="3">
    <location>
        <begin position="156"/>
        <end position="283"/>
    </location>
</feature>
<gene>
    <name evidence="4" type="ORF">SAMN02745196_02313</name>
</gene>
<dbReference type="OrthoDB" id="1938647at2"/>
<dbReference type="Pfam" id="PF07508">
    <property type="entry name" value="Recombinase"/>
    <property type="match status" value="1"/>
</dbReference>
<protein>
    <submittedName>
        <fullName evidence="4">Site-specific DNA recombinase</fullName>
    </submittedName>
</protein>
<dbReference type="SMART" id="SM00857">
    <property type="entry name" value="Resolvase"/>
    <property type="match status" value="1"/>
</dbReference>